<dbReference type="GO" id="GO:0005524">
    <property type="term" value="F:ATP binding"/>
    <property type="evidence" value="ECO:0007669"/>
    <property type="project" value="UniProtKB-UniRule"/>
</dbReference>
<comment type="caution">
    <text evidence="8">The sequence shown here is derived from an EMBL/GenBank/DDBJ whole genome shotgun (WGS) entry which is preliminary data.</text>
</comment>
<evidence type="ECO:0000256" key="6">
    <source>
        <dbReference type="HAMAP-Rule" id="MF_01161"/>
    </source>
</evidence>
<comment type="domain">
    <text evidence="6">The N-terminal region contains the highly conserved SGGXDS motif, predicted to be a P-loop motif involved in ATP binding.</text>
</comment>
<dbReference type="AlphaFoldDB" id="A0A255YJA9"/>
<proteinExistence type="inferred from homology"/>
<evidence type="ECO:0000259" key="7">
    <source>
        <dbReference type="Pfam" id="PF01171"/>
    </source>
</evidence>
<dbReference type="InterPro" id="IPR014729">
    <property type="entry name" value="Rossmann-like_a/b/a_fold"/>
</dbReference>
<gene>
    <name evidence="6 8" type="primary">tilS</name>
    <name evidence="8" type="ORF">CHU93_07940</name>
</gene>
<dbReference type="NCBIfam" id="TIGR02432">
    <property type="entry name" value="lysidine_TilS_N"/>
    <property type="match status" value="1"/>
</dbReference>
<keyword evidence="4 6" id="KW-0067">ATP-binding</keyword>
<evidence type="ECO:0000256" key="1">
    <source>
        <dbReference type="ARBA" id="ARBA00022598"/>
    </source>
</evidence>
<evidence type="ECO:0000256" key="3">
    <source>
        <dbReference type="ARBA" id="ARBA00022741"/>
    </source>
</evidence>
<dbReference type="EMBL" id="NOXT01000106">
    <property type="protein sequence ID" value="OYQ29263.1"/>
    <property type="molecule type" value="Genomic_DNA"/>
</dbReference>
<dbReference type="OrthoDB" id="9807403at2"/>
<feature type="binding site" evidence="6">
    <location>
        <begin position="133"/>
        <end position="138"/>
    </location>
    <ligand>
        <name>ATP</name>
        <dbReference type="ChEBI" id="CHEBI:30616"/>
    </ligand>
</feature>
<keyword evidence="1 6" id="KW-0436">Ligase</keyword>
<dbReference type="InterPro" id="IPR011063">
    <property type="entry name" value="TilS/TtcA_N"/>
</dbReference>
<comment type="catalytic activity">
    <reaction evidence="5 6">
        <text>cytidine(34) in tRNA(Ile2) + L-lysine + ATP = lysidine(34) in tRNA(Ile2) + AMP + diphosphate + H(+)</text>
        <dbReference type="Rhea" id="RHEA:43744"/>
        <dbReference type="Rhea" id="RHEA-COMP:10625"/>
        <dbReference type="Rhea" id="RHEA-COMP:10670"/>
        <dbReference type="ChEBI" id="CHEBI:15378"/>
        <dbReference type="ChEBI" id="CHEBI:30616"/>
        <dbReference type="ChEBI" id="CHEBI:32551"/>
        <dbReference type="ChEBI" id="CHEBI:33019"/>
        <dbReference type="ChEBI" id="CHEBI:82748"/>
        <dbReference type="ChEBI" id="CHEBI:83665"/>
        <dbReference type="ChEBI" id="CHEBI:456215"/>
        <dbReference type="EC" id="6.3.4.19"/>
    </reaction>
</comment>
<evidence type="ECO:0000313" key="9">
    <source>
        <dbReference type="Proteomes" id="UP000216991"/>
    </source>
</evidence>
<name>A0A255YJA9_9SPHN</name>
<comment type="subcellular location">
    <subcellularLocation>
        <location evidence="6">Cytoplasm</location>
    </subcellularLocation>
</comment>
<dbReference type="InterPro" id="IPR012795">
    <property type="entry name" value="tRNA_Ile_lys_synt_N"/>
</dbReference>
<protein>
    <recommendedName>
        <fullName evidence="6">tRNA(Ile)-lysidine synthase</fullName>
        <ecNumber evidence="6">6.3.4.19</ecNumber>
    </recommendedName>
    <alternativeName>
        <fullName evidence="6">tRNA(Ile)-2-lysyl-cytidine synthase</fullName>
    </alternativeName>
    <alternativeName>
        <fullName evidence="6">tRNA(Ile)-lysidine synthetase</fullName>
    </alternativeName>
</protein>
<dbReference type="GO" id="GO:0005737">
    <property type="term" value="C:cytoplasm"/>
    <property type="evidence" value="ECO:0007669"/>
    <property type="project" value="UniProtKB-SubCell"/>
</dbReference>
<reference evidence="8 9" key="1">
    <citation type="submission" date="2017-07" db="EMBL/GenBank/DDBJ databases">
        <title>Sandarakinorhabdus cyanobacteriorum sp. nov., a novel bacterium isolated from cyanobacterial aggregates in a eutrophic lake.</title>
        <authorList>
            <person name="Cai H."/>
        </authorList>
    </citation>
    <scope>NUCLEOTIDE SEQUENCE [LARGE SCALE GENOMIC DNA]</scope>
    <source>
        <strain evidence="8 9">TH057</strain>
    </source>
</reference>
<dbReference type="CDD" id="cd01992">
    <property type="entry name" value="TilS_N"/>
    <property type="match status" value="1"/>
</dbReference>
<evidence type="ECO:0000256" key="2">
    <source>
        <dbReference type="ARBA" id="ARBA00022694"/>
    </source>
</evidence>
<organism evidence="8 9">
    <name type="scientific">Sandarakinorhabdus cyanobacteriorum</name>
    <dbReference type="NCBI Taxonomy" id="1981098"/>
    <lineage>
        <taxon>Bacteria</taxon>
        <taxon>Pseudomonadati</taxon>
        <taxon>Pseudomonadota</taxon>
        <taxon>Alphaproteobacteria</taxon>
        <taxon>Sphingomonadales</taxon>
        <taxon>Sphingosinicellaceae</taxon>
        <taxon>Sandarakinorhabdus</taxon>
    </lineage>
</organism>
<evidence type="ECO:0000256" key="4">
    <source>
        <dbReference type="ARBA" id="ARBA00022840"/>
    </source>
</evidence>
<dbReference type="Gene3D" id="3.40.50.620">
    <property type="entry name" value="HUPs"/>
    <property type="match status" value="1"/>
</dbReference>
<accession>A0A255YJA9</accession>
<dbReference type="PANTHER" id="PTHR43033">
    <property type="entry name" value="TRNA(ILE)-LYSIDINE SYNTHASE-RELATED"/>
    <property type="match status" value="1"/>
</dbReference>
<dbReference type="GO" id="GO:0006400">
    <property type="term" value="P:tRNA modification"/>
    <property type="evidence" value="ECO:0007669"/>
    <property type="project" value="UniProtKB-UniRule"/>
</dbReference>
<comment type="function">
    <text evidence="6">Ligates lysine onto the cytidine present at position 34 of the AUA codon-specific tRNA(Ile) that contains the anticodon CAU, in an ATP-dependent manner. Cytidine is converted to lysidine, thus changing the amino acid specificity of the tRNA from methionine to isoleucine.</text>
</comment>
<comment type="similarity">
    <text evidence="6">Belongs to the tRNA(Ile)-lysidine synthase family.</text>
</comment>
<keyword evidence="3 6" id="KW-0547">Nucleotide-binding</keyword>
<evidence type="ECO:0000313" key="8">
    <source>
        <dbReference type="EMBL" id="OYQ29263.1"/>
    </source>
</evidence>
<keyword evidence="9" id="KW-1185">Reference proteome</keyword>
<dbReference type="EC" id="6.3.4.19" evidence="6"/>
<feature type="domain" description="tRNA(Ile)-lysidine/2-thiocytidine synthase N-terminal" evidence="7">
    <location>
        <begin position="128"/>
        <end position="303"/>
    </location>
</feature>
<dbReference type="InterPro" id="IPR012094">
    <property type="entry name" value="tRNA_Ile_lys_synt"/>
</dbReference>
<evidence type="ECO:0000256" key="5">
    <source>
        <dbReference type="ARBA" id="ARBA00048539"/>
    </source>
</evidence>
<dbReference type="Pfam" id="PF01171">
    <property type="entry name" value="ATP_bind_3"/>
    <property type="match status" value="1"/>
</dbReference>
<dbReference type="GO" id="GO:0032267">
    <property type="term" value="F:tRNA(Ile)-lysidine synthase activity"/>
    <property type="evidence" value="ECO:0007669"/>
    <property type="project" value="UniProtKB-EC"/>
</dbReference>
<keyword evidence="6" id="KW-0963">Cytoplasm</keyword>
<dbReference type="Proteomes" id="UP000216991">
    <property type="component" value="Unassembled WGS sequence"/>
</dbReference>
<sequence length="427" mass="43297">MAEIAACRAGQILAGPQLCCPQSAAAGGQGVPGCVSDGAAIGPGAGCADRAGWRIECHGQAQGCLPGARRVGQRVWRQADRHAEGRCRPPAHQGQVPGLTPAPAFTLPDAAALTAHALGRPVRPDERLAIAVSGGPDSLALLTLAAAAFPGRITALTVDHGLRAAAAAEAAGVAAQCAARGLPQVILHRDGPPIRANVQAAARAARYALMADWCRAHGHGLLLTAHHADDQAETLLMRLNRSSGGDGLAGIRARRDLGGVLLVRPLLALRRAELGAITAAAGWQSVDDPANHDPRHDRTAVRALLAATPALDAAALAAAAAHLAAEAEALAWAADLAWRSRVEAAGPALILDVAGLPAALVQRLLARAVSQSGGAPARGSAVARLAARLGAGQAGTLAGVRCRVLPGQGVRWQVIAAPAHRVPQKKP</sequence>
<dbReference type="HAMAP" id="MF_01161">
    <property type="entry name" value="tRNA_Ile_lys_synt"/>
    <property type="match status" value="1"/>
</dbReference>
<keyword evidence="2 6" id="KW-0819">tRNA processing</keyword>
<dbReference type="PANTHER" id="PTHR43033:SF5">
    <property type="entry name" value="TRNA(ILE)-LYSIDINE SYNTHETASE"/>
    <property type="match status" value="1"/>
</dbReference>
<dbReference type="SUPFAM" id="SSF52402">
    <property type="entry name" value="Adenine nucleotide alpha hydrolases-like"/>
    <property type="match status" value="1"/>
</dbReference>